<reference evidence="2" key="1">
    <citation type="journal article" date="2020" name="mSystems">
        <title>Genome- and Community-Level Interaction Insights into Carbon Utilization and Element Cycling Functions of Hydrothermarchaeota in Hydrothermal Sediment.</title>
        <authorList>
            <person name="Zhou Z."/>
            <person name="Liu Y."/>
            <person name="Xu W."/>
            <person name="Pan J."/>
            <person name="Luo Z.H."/>
            <person name="Li M."/>
        </authorList>
    </citation>
    <scope>NUCLEOTIDE SEQUENCE [LARGE SCALE GENOMIC DNA]</scope>
    <source>
        <strain evidence="2">SpSt-794</strain>
    </source>
</reference>
<feature type="domain" description="HFX-2341-like N-terminal" evidence="1">
    <location>
        <begin position="4"/>
        <end position="129"/>
    </location>
</feature>
<dbReference type="InterPro" id="IPR046260">
    <property type="entry name" value="HFX_2341-like_N"/>
</dbReference>
<proteinExistence type="predicted"/>
<dbReference type="EMBL" id="DTHV01000115">
    <property type="protein sequence ID" value="HGW60505.1"/>
    <property type="molecule type" value="Genomic_DNA"/>
</dbReference>
<dbReference type="Pfam" id="PF19810">
    <property type="entry name" value="HFX_2341_N"/>
    <property type="match status" value="1"/>
</dbReference>
<dbReference type="AlphaFoldDB" id="A0A7C4U2U6"/>
<comment type="caution">
    <text evidence="2">The sequence shown here is derived from an EMBL/GenBank/DDBJ whole genome shotgun (WGS) entry which is preliminary data.</text>
</comment>
<name>A0A7C4U2U6_9BACT</name>
<organism evidence="2">
    <name type="scientific">Caldisericum exile</name>
    <dbReference type="NCBI Taxonomy" id="693075"/>
    <lineage>
        <taxon>Bacteria</taxon>
        <taxon>Pseudomonadati</taxon>
        <taxon>Caldisericota/Cryosericota group</taxon>
        <taxon>Caldisericota</taxon>
        <taxon>Caldisericia</taxon>
        <taxon>Caldisericales</taxon>
        <taxon>Caldisericaceae</taxon>
        <taxon>Caldisericum</taxon>
    </lineage>
</organism>
<gene>
    <name evidence="2" type="ORF">ENV82_03635</name>
</gene>
<accession>A0A7C4U2U6</accession>
<evidence type="ECO:0000259" key="1">
    <source>
        <dbReference type="Pfam" id="PF19810"/>
    </source>
</evidence>
<protein>
    <recommendedName>
        <fullName evidence="1">HFX-2341-like N-terminal domain-containing protein</fullName>
    </recommendedName>
</protein>
<evidence type="ECO:0000313" key="2">
    <source>
        <dbReference type="EMBL" id="HGW60505.1"/>
    </source>
</evidence>
<sequence>MEKILIAPVGLYLGRVLTGIKTFKPDKIYLLTMKKDKDWERVTAENAKKIKEKIGFLYEEKIVTYSIDFTSFAEIFKTVHGIIQEETKGKAEKPQFLIDVTSTTRFFQFAIANVAAVHHNVSCFYTPPSNPLQPAKYALGIIDVDHGKEPILMPVIKSMDYSRFSESRIVKDILMKLNMQKDKSVKSIATLLELIGRDPTKKRDYMLIGRKLNELEKYGYVLIKPHGKKEKEIKLTIVGEALAGTLT</sequence>